<keyword evidence="3" id="KW-0645">Protease</keyword>
<dbReference type="EMBL" id="MZGV01000084">
    <property type="protein sequence ID" value="OPJ57445.1"/>
    <property type="molecule type" value="Genomic_DNA"/>
</dbReference>
<evidence type="ECO:0000313" key="4">
    <source>
        <dbReference type="Proteomes" id="UP000190080"/>
    </source>
</evidence>
<keyword evidence="3" id="KW-0378">Hydrolase</keyword>
<dbReference type="Pfam" id="PF19289">
    <property type="entry name" value="PmbA_TldD_3rd"/>
    <property type="match status" value="1"/>
</dbReference>
<comment type="similarity">
    <text evidence="1">Belongs to the peptidase U62 family.</text>
</comment>
<dbReference type="STRING" id="1450648.CLORY_40940"/>
<dbReference type="EC" id="3.4.-.-" evidence="3"/>
<dbReference type="PANTHER" id="PTHR30624:SF4">
    <property type="entry name" value="METALLOPROTEASE TLDD"/>
    <property type="match status" value="1"/>
</dbReference>
<keyword evidence="4" id="KW-1185">Reference proteome</keyword>
<dbReference type="OrthoDB" id="9803213at2"/>
<evidence type="ECO:0000256" key="1">
    <source>
        <dbReference type="ARBA" id="ARBA00005836"/>
    </source>
</evidence>
<dbReference type="Proteomes" id="UP000190080">
    <property type="component" value="Unassembled WGS sequence"/>
</dbReference>
<dbReference type="GO" id="GO:0006508">
    <property type="term" value="P:proteolysis"/>
    <property type="evidence" value="ECO:0007669"/>
    <property type="project" value="UniProtKB-KW"/>
</dbReference>
<dbReference type="RefSeq" id="WP_079428014.1">
    <property type="nucleotide sequence ID" value="NZ_MZGV01000084.1"/>
</dbReference>
<reference evidence="3 4" key="1">
    <citation type="submission" date="2017-03" db="EMBL/GenBank/DDBJ databases">
        <title>Genome sequence of Clostridium oryzae DSM 28571.</title>
        <authorList>
            <person name="Poehlein A."/>
            <person name="Daniel R."/>
        </authorList>
    </citation>
    <scope>NUCLEOTIDE SEQUENCE [LARGE SCALE GENOMIC DNA]</scope>
    <source>
        <strain evidence="3 4">DSM 28571</strain>
    </source>
</reference>
<keyword evidence="3" id="KW-0482">Metalloprotease</keyword>
<sequence length="439" mass="50525">MDSIVDYLINNQRQYENRIENIYVERDISQILILSPTGEIYQKTDCECGLGFREKRNYRYFNHMSLENINTIFNFKNITNRHTGTEILKFPDYMYQFECLDYNEIEFIKSIQSIYLSYKFVMNCEIHCRFSVQYLSIMDNGYSWHKAIRPFSTIEIICYERRGESIIKTAHTWSFQEYHKTFFCRSRGYFTTEINNNRLPIKDINREFRNIIIARGCAKFFHEAIGHSIEADSYVSNNSILYGKLGCKIGSELLNIYDDPTIKGLNGSFKIDDEGNVAQKKYLVKNGVLVDLLYDSRTAGKNNKFIAGNARRRGYQFETLPRMSNTIIDNGYDDGNSIVSNLNDALLVKDIGNGSVDTNSGDFNIAILDSSMIINGEERIKFNPFIAHGNTNKVLNSIEAIGNDLMLKSSADYCMKNGQSIPIAYGQPTVLLHGIHTLY</sequence>
<dbReference type="AlphaFoldDB" id="A0A1V4ICT1"/>
<dbReference type="InterPro" id="IPR036059">
    <property type="entry name" value="TldD/PmbA_sf"/>
</dbReference>
<dbReference type="InterPro" id="IPR045569">
    <property type="entry name" value="Metalloprtase-TldD/E_C"/>
</dbReference>
<accession>A0A1V4ICT1</accession>
<protein>
    <submittedName>
        <fullName evidence="3">Metalloprotease TldD</fullName>
        <ecNumber evidence="3">3.4.-.-</ecNumber>
    </submittedName>
</protein>
<gene>
    <name evidence="3" type="primary">tldD_2</name>
    <name evidence="3" type="ORF">CLORY_40940</name>
</gene>
<dbReference type="InterPro" id="IPR051463">
    <property type="entry name" value="Peptidase_U62_metallo"/>
</dbReference>
<dbReference type="SUPFAM" id="SSF111283">
    <property type="entry name" value="Putative modulator of DNA gyrase, PmbA/TldD"/>
    <property type="match status" value="1"/>
</dbReference>
<dbReference type="GO" id="GO:0005829">
    <property type="term" value="C:cytosol"/>
    <property type="evidence" value="ECO:0007669"/>
    <property type="project" value="TreeGrafter"/>
</dbReference>
<name>A0A1V4ICT1_9CLOT</name>
<dbReference type="PANTHER" id="PTHR30624">
    <property type="entry name" value="UNCHARACTERIZED PROTEIN TLDD AND PMBA"/>
    <property type="match status" value="1"/>
</dbReference>
<feature type="domain" description="Metalloprotease TldD/E C-terminal" evidence="2">
    <location>
        <begin position="217"/>
        <end position="435"/>
    </location>
</feature>
<organism evidence="3 4">
    <name type="scientific">Clostridium oryzae</name>
    <dbReference type="NCBI Taxonomy" id="1450648"/>
    <lineage>
        <taxon>Bacteria</taxon>
        <taxon>Bacillati</taxon>
        <taxon>Bacillota</taxon>
        <taxon>Clostridia</taxon>
        <taxon>Eubacteriales</taxon>
        <taxon>Clostridiaceae</taxon>
        <taxon>Clostridium</taxon>
    </lineage>
</organism>
<dbReference type="GO" id="GO:0008237">
    <property type="term" value="F:metallopeptidase activity"/>
    <property type="evidence" value="ECO:0007669"/>
    <property type="project" value="UniProtKB-KW"/>
</dbReference>
<proteinExistence type="inferred from homology"/>
<comment type="caution">
    <text evidence="3">The sequence shown here is derived from an EMBL/GenBank/DDBJ whole genome shotgun (WGS) entry which is preliminary data.</text>
</comment>
<evidence type="ECO:0000259" key="2">
    <source>
        <dbReference type="Pfam" id="PF19289"/>
    </source>
</evidence>
<evidence type="ECO:0000313" key="3">
    <source>
        <dbReference type="EMBL" id="OPJ57445.1"/>
    </source>
</evidence>